<evidence type="ECO:0000313" key="1">
    <source>
        <dbReference type="EMBL" id="KAL2057985.1"/>
    </source>
</evidence>
<organism evidence="1 2">
    <name type="scientific">Lepraria finkii</name>
    <dbReference type="NCBI Taxonomy" id="1340010"/>
    <lineage>
        <taxon>Eukaryota</taxon>
        <taxon>Fungi</taxon>
        <taxon>Dikarya</taxon>
        <taxon>Ascomycota</taxon>
        <taxon>Pezizomycotina</taxon>
        <taxon>Lecanoromycetes</taxon>
        <taxon>OSLEUM clade</taxon>
        <taxon>Lecanoromycetidae</taxon>
        <taxon>Lecanorales</taxon>
        <taxon>Lecanorineae</taxon>
        <taxon>Stereocaulaceae</taxon>
        <taxon>Lepraria</taxon>
    </lineage>
</organism>
<keyword evidence="2" id="KW-1185">Reference proteome</keyword>
<proteinExistence type="predicted"/>
<dbReference type="EMBL" id="JBHFEH010000003">
    <property type="protein sequence ID" value="KAL2057985.1"/>
    <property type="molecule type" value="Genomic_DNA"/>
</dbReference>
<gene>
    <name evidence="1" type="ORF">ABVK25_001602</name>
</gene>
<sequence length="142" mass="16570">MGLDHTPPNRHRSCLDSQKAVLCIIECSLKTLRFVKVVMHPRRENEEQVPVASPNLPLAAGRRNVEFARKTTAIRNFRSISRSSNTWLYAPEDQTNELYQRFLPLAIRLSCLRFHPPPRRSIQSLDTLFVNYSSRIIWKVRQ</sequence>
<name>A0ABR4BJT2_9LECA</name>
<reference evidence="1 2" key="1">
    <citation type="submission" date="2024-09" db="EMBL/GenBank/DDBJ databases">
        <title>Rethinking Asexuality: The Enigmatic Case of Functional Sexual Genes in Lepraria (Stereocaulaceae).</title>
        <authorList>
            <person name="Doellman M."/>
            <person name="Sun Y."/>
            <person name="Barcenas-Pena A."/>
            <person name="Lumbsch H.T."/>
            <person name="Grewe F."/>
        </authorList>
    </citation>
    <scope>NUCLEOTIDE SEQUENCE [LARGE SCALE GENOMIC DNA]</scope>
    <source>
        <strain evidence="1 2">Grewe 0041</strain>
    </source>
</reference>
<dbReference type="Proteomes" id="UP001590951">
    <property type="component" value="Unassembled WGS sequence"/>
</dbReference>
<comment type="caution">
    <text evidence="1">The sequence shown here is derived from an EMBL/GenBank/DDBJ whole genome shotgun (WGS) entry which is preliminary data.</text>
</comment>
<evidence type="ECO:0000313" key="2">
    <source>
        <dbReference type="Proteomes" id="UP001590951"/>
    </source>
</evidence>
<protein>
    <submittedName>
        <fullName evidence="1">Uncharacterized protein</fullName>
    </submittedName>
</protein>
<accession>A0ABR4BJT2</accession>